<dbReference type="InterPro" id="IPR055148">
    <property type="entry name" value="ZW10_C_2"/>
</dbReference>
<dbReference type="PANTHER" id="PTHR12205">
    <property type="entry name" value="CENTROMERE/KINETOCHORE PROTEIN ZW10"/>
    <property type="match status" value="1"/>
</dbReference>
<dbReference type="PANTHER" id="PTHR12205:SF0">
    <property type="entry name" value="CENTROMERE_KINETOCHORE PROTEIN ZW10 HOMOLOG"/>
    <property type="match status" value="1"/>
</dbReference>
<organism evidence="3 4">
    <name type="scientific">Dacryopinax primogenitus (strain DJM 731)</name>
    <name type="common">Brown rot fungus</name>
    <dbReference type="NCBI Taxonomy" id="1858805"/>
    <lineage>
        <taxon>Eukaryota</taxon>
        <taxon>Fungi</taxon>
        <taxon>Dikarya</taxon>
        <taxon>Basidiomycota</taxon>
        <taxon>Agaricomycotina</taxon>
        <taxon>Dacrymycetes</taxon>
        <taxon>Dacrymycetales</taxon>
        <taxon>Dacrymycetaceae</taxon>
        <taxon>Dacryopinax</taxon>
    </lineage>
</organism>
<dbReference type="AlphaFoldDB" id="M5G546"/>
<evidence type="ECO:0000256" key="1">
    <source>
        <dbReference type="SAM" id="MobiDB-lite"/>
    </source>
</evidence>
<dbReference type="GeneID" id="63685001"/>
<dbReference type="Pfam" id="PF22766">
    <property type="entry name" value="ZW10_C2"/>
    <property type="match status" value="1"/>
</dbReference>
<dbReference type="STRING" id="1858805.M5G546"/>
<protein>
    <recommendedName>
        <fullName evidence="2">ZW10 C-terminal helical domain-containing protein</fullName>
    </recommendedName>
</protein>
<dbReference type="OrthoDB" id="534815at2759"/>
<accession>M5G546</accession>
<proteinExistence type="predicted"/>
<dbReference type="GO" id="GO:0006888">
    <property type="term" value="P:endoplasmic reticulum to Golgi vesicle-mediated transport"/>
    <property type="evidence" value="ECO:0007669"/>
    <property type="project" value="TreeGrafter"/>
</dbReference>
<dbReference type="GO" id="GO:1990423">
    <property type="term" value="C:RZZ complex"/>
    <property type="evidence" value="ECO:0007669"/>
    <property type="project" value="TreeGrafter"/>
</dbReference>
<feature type="domain" description="ZW10 C-terminal helical" evidence="2">
    <location>
        <begin position="733"/>
        <end position="873"/>
    </location>
</feature>
<keyword evidence="4" id="KW-1185">Reference proteome</keyword>
<dbReference type="EMBL" id="JH795859">
    <property type="protein sequence ID" value="EJU03789.1"/>
    <property type="molecule type" value="Genomic_DNA"/>
</dbReference>
<dbReference type="Proteomes" id="UP000030653">
    <property type="component" value="Unassembled WGS sequence"/>
</dbReference>
<evidence type="ECO:0000313" key="3">
    <source>
        <dbReference type="EMBL" id="EJU03789.1"/>
    </source>
</evidence>
<dbReference type="InterPro" id="IPR046362">
    <property type="entry name" value="Zw10/DSL1_C_sf"/>
</dbReference>
<dbReference type="HOGENOM" id="CLU_012968_0_0_1"/>
<gene>
    <name evidence="3" type="ORF">DACRYDRAFT_115110</name>
</gene>
<dbReference type="RefSeq" id="XP_040630683.1">
    <property type="nucleotide sequence ID" value="XM_040769939.1"/>
</dbReference>
<dbReference type="Gene3D" id="1.10.357.150">
    <property type="match status" value="1"/>
</dbReference>
<feature type="compositionally biased region" description="Acidic residues" evidence="1">
    <location>
        <begin position="473"/>
        <end position="485"/>
    </location>
</feature>
<sequence>MAFPVPQHLPRAAALADIRGVSSEPQLSLAQAILNQISSPILKLTPASVRKCVEELNRTLLDTKKQLRSHIEKDPAGFRRQRQSVVRVSHRAIRLHDEVTRLGTILNNANDGLMPILLQTLAAHNTVAQAHQDALNRARALETFLTCFSHLENIINASHEGDLPFASQNCRKLATLIATADAESLFTGSQLWSHLIDRYRATDDSIQEQLGKAYQNSISLNTAGRGTTLRIQHAVKLPVKDKPLELSAIVSAMREGTVETIANSLRKDIVAQLVEPVLVSSTAISTNGDMLTLRPSSAHDVHPPLFNLERILEYLNNNLPEALMTALRLDISTPLLKCLLIPSLPQSLSTLSAFLTLLHEAVQLEEKAMNGHDVKEWADDVGLHYERSRRKVLLDHARAIILDSNMGFSEVEDRTESSPSIVPPVPTDPAIAAAVEATIQDANDEDSNWDFDEAQASTSPRPAAGPAQASISDEGEDMWELDNAEAPDPGIKTVSITSSGGWGWDDDADENNVERYQDDPWSLPKQTNKTNNTNPPRAASKLEKRATRGKHSITTSKIAPQESKKPTQSMSTAPPPKATMSRPGRQTFTVSRRSQSVFQVAERCLDEGRQLLALHDLPKRQPPTGTLLMSTPSAIFELFRALPQEDVASARFVIFSNDCRYLSQQVTKLSESWSIQKEATKLQETISKLEVASTRALISSISQQIQRVKAALAPAAGFGGTSHDGHAAMCQQAVESVMTRCQTLANEWQPLLTFSSYARAMGVVVDSALRGVMEAILRLPDITESESHRLSALCVMMHRMEDLFVRAPGMNSEIALHVPSWFKFNYLSTLLEASMSDFTEFFREGMLVDFDVQEIASLLRALFADTPMRAQTIDTVLAGHPSSS</sequence>
<evidence type="ECO:0000313" key="4">
    <source>
        <dbReference type="Proteomes" id="UP000030653"/>
    </source>
</evidence>
<feature type="compositionally biased region" description="Low complexity" evidence="1">
    <location>
        <begin position="524"/>
        <end position="536"/>
    </location>
</feature>
<evidence type="ECO:0000259" key="2">
    <source>
        <dbReference type="Pfam" id="PF22766"/>
    </source>
</evidence>
<name>M5G546_DACPD</name>
<dbReference type="OMA" id="REVQYSQ"/>
<reference evidence="3 4" key="1">
    <citation type="journal article" date="2012" name="Science">
        <title>The Paleozoic origin of enzymatic lignin decomposition reconstructed from 31 fungal genomes.</title>
        <authorList>
            <person name="Floudas D."/>
            <person name="Binder M."/>
            <person name="Riley R."/>
            <person name="Barry K."/>
            <person name="Blanchette R.A."/>
            <person name="Henrissat B."/>
            <person name="Martinez A.T."/>
            <person name="Otillar R."/>
            <person name="Spatafora J.W."/>
            <person name="Yadav J.S."/>
            <person name="Aerts A."/>
            <person name="Benoit I."/>
            <person name="Boyd A."/>
            <person name="Carlson A."/>
            <person name="Copeland A."/>
            <person name="Coutinho P.M."/>
            <person name="de Vries R.P."/>
            <person name="Ferreira P."/>
            <person name="Findley K."/>
            <person name="Foster B."/>
            <person name="Gaskell J."/>
            <person name="Glotzer D."/>
            <person name="Gorecki P."/>
            <person name="Heitman J."/>
            <person name="Hesse C."/>
            <person name="Hori C."/>
            <person name="Igarashi K."/>
            <person name="Jurgens J.A."/>
            <person name="Kallen N."/>
            <person name="Kersten P."/>
            <person name="Kohler A."/>
            <person name="Kuees U."/>
            <person name="Kumar T.K.A."/>
            <person name="Kuo A."/>
            <person name="LaButti K."/>
            <person name="Larrondo L.F."/>
            <person name="Lindquist E."/>
            <person name="Ling A."/>
            <person name="Lombard V."/>
            <person name="Lucas S."/>
            <person name="Lundell T."/>
            <person name="Martin R."/>
            <person name="McLaughlin D.J."/>
            <person name="Morgenstern I."/>
            <person name="Morin E."/>
            <person name="Murat C."/>
            <person name="Nagy L.G."/>
            <person name="Nolan M."/>
            <person name="Ohm R.A."/>
            <person name="Patyshakuliyeva A."/>
            <person name="Rokas A."/>
            <person name="Ruiz-Duenas F.J."/>
            <person name="Sabat G."/>
            <person name="Salamov A."/>
            <person name="Samejima M."/>
            <person name="Schmutz J."/>
            <person name="Slot J.C."/>
            <person name="St John F."/>
            <person name="Stenlid J."/>
            <person name="Sun H."/>
            <person name="Sun S."/>
            <person name="Syed K."/>
            <person name="Tsang A."/>
            <person name="Wiebenga A."/>
            <person name="Young D."/>
            <person name="Pisabarro A."/>
            <person name="Eastwood D.C."/>
            <person name="Martin F."/>
            <person name="Cullen D."/>
            <person name="Grigoriev I.V."/>
            <person name="Hibbett D.S."/>
        </authorList>
    </citation>
    <scope>NUCLEOTIDE SEQUENCE [LARGE SCALE GENOMIC DNA]</scope>
    <source>
        <strain evidence="3 4">DJM-731 SS1</strain>
    </source>
</reference>
<feature type="region of interest" description="Disordered" evidence="1">
    <location>
        <begin position="447"/>
        <end position="592"/>
    </location>
</feature>
<dbReference type="GO" id="GO:0007094">
    <property type="term" value="P:mitotic spindle assembly checkpoint signaling"/>
    <property type="evidence" value="ECO:0007669"/>
    <property type="project" value="TreeGrafter"/>
</dbReference>
<dbReference type="GO" id="GO:0005737">
    <property type="term" value="C:cytoplasm"/>
    <property type="evidence" value="ECO:0007669"/>
    <property type="project" value="GOC"/>
</dbReference>